<dbReference type="InterPro" id="IPR019546">
    <property type="entry name" value="TAT_signal_bac_arc"/>
</dbReference>
<dbReference type="PANTHER" id="PTHR33376:SF5">
    <property type="entry name" value="EXTRACYTOPLASMIC SOLUTE RECEPTOR PROTEIN"/>
    <property type="match status" value="1"/>
</dbReference>
<dbReference type="GO" id="GO:0046872">
    <property type="term" value="F:metal ion binding"/>
    <property type="evidence" value="ECO:0007669"/>
    <property type="project" value="UniProtKB-KW"/>
</dbReference>
<reference evidence="6 8" key="2">
    <citation type="submission" date="2024-06" db="EMBL/GenBank/DDBJ databases">
        <title>Genomic Encyclopedia of Type Strains, Phase V (KMG-V): Genome sequencing to study the core and pangenomes of soil and plant-associated prokaryotes.</title>
        <authorList>
            <person name="Whitman W."/>
        </authorList>
    </citation>
    <scope>NUCLEOTIDE SEQUENCE [LARGE SCALE GENOMIC DNA]</scope>
    <source>
        <strain evidence="6 8">USDA 160</strain>
    </source>
</reference>
<accession>A0A0A3YSU4</accession>
<name>A0A0A3YSU4_BRAJP</name>
<feature type="binding site" evidence="3">
    <location>
        <position position="213"/>
    </location>
    <ligand>
        <name>substrate</name>
    </ligand>
</feature>
<dbReference type="Proteomes" id="UP001549291">
    <property type="component" value="Unassembled WGS sequence"/>
</dbReference>
<evidence type="ECO:0000313" key="5">
    <source>
        <dbReference type="EMBL" id="KGT76748.1"/>
    </source>
</evidence>
<dbReference type="Pfam" id="PF03480">
    <property type="entry name" value="DctP"/>
    <property type="match status" value="1"/>
</dbReference>
<evidence type="ECO:0000256" key="4">
    <source>
        <dbReference type="SAM" id="SignalP"/>
    </source>
</evidence>
<reference evidence="5 7" key="1">
    <citation type="submission" date="2014-09" db="EMBL/GenBank/DDBJ databases">
        <title>Draft genome of Bradyrhizobium japonicum Is-34.</title>
        <authorList>
            <person name="Tsurumaru H."/>
            <person name="Yamakawa T."/>
            <person name="Hashimoto S."/>
            <person name="Okizaki K."/>
            <person name="Kanesaki Y."/>
            <person name="Yoshikawa H."/>
            <person name="Yajima S."/>
        </authorList>
    </citation>
    <scope>NUCLEOTIDE SEQUENCE [LARGE SCALE GENOMIC DNA]</scope>
    <source>
        <strain evidence="5 7">Is-34</strain>
    </source>
</reference>
<feature type="binding site" evidence="3">
    <location>
        <position position="239"/>
    </location>
    <ligand>
        <name>substrate</name>
    </ligand>
</feature>
<sequence>MKRRTFLKGGAVAGATTLVAAPAIAQGAPEIKWRLTSSFPKSLDTIYGTAQTFAKYVAEATDNKFQIQTFAAGELVPGLQALDAVSVASVEMAQTPLYFYIGKEPALAYATGAPFGMNHRHQESWWYFGGGADLTNEALKPFKTHAILCGNSGTQMGGWFRKEIKTVDDLKGLKFRIAGMGGHVLARLGIVPQQLAGGDVYAALEKGSIDAAEFVGPYDDEKLGFQKVAKYYYFPGWWEGGAMLHMIVNDEKWASLPKQYQAIVNQAASAAGAWMLEKYDSVNPAALKRLIANGAELKAFPQPVMEACYNATQEHLNELAAKSDLFKRTKESHDAYMKELLFYTQIAENFYDNYLLSKMRNKT</sequence>
<dbReference type="KEGG" id="bjp:RN69_27130"/>
<organism evidence="5 7">
    <name type="scientific">Bradyrhizobium japonicum</name>
    <dbReference type="NCBI Taxonomy" id="375"/>
    <lineage>
        <taxon>Bacteria</taxon>
        <taxon>Pseudomonadati</taxon>
        <taxon>Pseudomonadota</taxon>
        <taxon>Alphaproteobacteria</taxon>
        <taxon>Hyphomicrobiales</taxon>
        <taxon>Nitrobacteraceae</taxon>
        <taxon>Bradyrhizobium</taxon>
    </lineage>
</organism>
<dbReference type="Proteomes" id="UP000030377">
    <property type="component" value="Unassembled WGS sequence"/>
</dbReference>
<feature type="binding site" evidence="2">
    <location>
        <position position="155"/>
    </location>
    <ligand>
        <name>substrate</name>
    </ligand>
</feature>
<dbReference type="PIRSF" id="PIRSF039026">
    <property type="entry name" value="SiaP"/>
    <property type="match status" value="1"/>
</dbReference>
<comment type="caution">
    <text evidence="5">The sequence shown here is derived from an EMBL/GenBank/DDBJ whole genome shotgun (WGS) entry which is preliminary data.</text>
</comment>
<feature type="chain" id="PRO_5044540642" evidence="4">
    <location>
        <begin position="26"/>
        <end position="363"/>
    </location>
</feature>
<feature type="signal peptide" evidence="4">
    <location>
        <begin position="1"/>
        <end position="25"/>
    </location>
</feature>
<dbReference type="GeneID" id="64069427"/>
<dbReference type="NCBIfam" id="NF037995">
    <property type="entry name" value="TRAP_S1"/>
    <property type="match status" value="1"/>
</dbReference>
<proteinExistence type="predicted"/>
<dbReference type="Gene3D" id="3.40.190.10">
    <property type="entry name" value="Periplasmic binding protein-like II"/>
    <property type="match status" value="1"/>
</dbReference>
<dbReference type="PATRIC" id="fig|375.37.peg.2808"/>
<dbReference type="RefSeq" id="WP_014495670.1">
    <property type="nucleotide sequence ID" value="NZ_BJNK01000001.1"/>
</dbReference>
<evidence type="ECO:0000313" key="8">
    <source>
        <dbReference type="Proteomes" id="UP001549291"/>
    </source>
</evidence>
<keyword evidence="3" id="KW-0479">Metal-binding</keyword>
<gene>
    <name evidence="6" type="ORF">ABIF63_006337</name>
    <name evidence="5" type="ORF">MA20_28760</name>
</gene>
<dbReference type="EMBL" id="JBEPTQ010000002">
    <property type="protein sequence ID" value="MET4722231.1"/>
    <property type="molecule type" value="Genomic_DNA"/>
</dbReference>
<feature type="binding site" evidence="3">
    <location>
        <position position="214"/>
    </location>
    <ligand>
        <name>Na(+)</name>
        <dbReference type="ChEBI" id="CHEBI:29101"/>
    </ligand>
</feature>
<feature type="binding site" evidence="2">
    <location>
        <position position="176"/>
    </location>
    <ligand>
        <name>substrate</name>
    </ligand>
</feature>
<dbReference type="InterPro" id="IPR018389">
    <property type="entry name" value="DctP_fam"/>
</dbReference>
<dbReference type="Pfam" id="PF10518">
    <property type="entry name" value="TAT_signal"/>
    <property type="match status" value="1"/>
</dbReference>
<dbReference type="Gene3D" id="3.40.190.170">
    <property type="entry name" value="Bacterial extracellular solute-binding protein, family 7"/>
    <property type="match status" value="1"/>
</dbReference>
<protein>
    <submittedName>
        <fullName evidence="5">ABC transporter substrate-binding protein</fullName>
    </submittedName>
    <submittedName>
        <fullName evidence="6">TRAP-type mannitol/chloroaromatic compound transport system substrate-binding protein</fullName>
    </submittedName>
</protein>
<dbReference type="GO" id="GO:0055085">
    <property type="term" value="P:transmembrane transport"/>
    <property type="evidence" value="ECO:0007669"/>
    <property type="project" value="InterPro"/>
</dbReference>
<keyword evidence="8" id="KW-1185">Reference proteome</keyword>
<dbReference type="GO" id="GO:0031317">
    <property type="term" value="C:tripartite ATP-independent periplasmic transporter complex"/>
    <property type="evidence" value="ECO:0007669"/>
    <property type="project" value="InterPro"/>
</dbReference>
<evidence type="ECO:0000256" key="3">
    <source>
        <dbReference type="PIRSR" id="PIRSR039026-2"/>
    </source>
</evidence>
<dbReference type="EMBL" id="JRPN01000020">
    <property type="protein sequence ID" value="KGT76748.1"/>
    <property type="molecule type" value="Genomic_DNA"/>
</dbReference>
<keyword evidence="1 4" id="KW-0732">Signal</keyword>
<dbReference type="PROSITE" id="PS51318">
    <property type="entry name" value="TAT"/>
    <property type="match status" value="1"/>
</dbReference>
<dbReference type="STRING" id="375.BKD09_RS29080"/>
<dbReference type="InterPro" id="IPR006311">
    <property type="entry name" value="TAT_signal"/>
</dbReference>
<evidence type="ECO:0000313" key="7">
    <source>
        <dbReference type="Proteomes" id="UP000030377"/>
    </source>
</evidence>
<dbReference type="AlphaFoldDB" id="A0A0A3YSU4"/>
<dbReference type="InterPro" id="IPR026289">
    <property type="entry name" value="SBP_TakP-like"/>
</dbReference>
<evidence type="ECO:0000313" key="6">
    <source>
        <dbReference type="EMBL" id="MET4722231.1"/>
    </source>
</evidence>
<dbReference type="InterPro" id="IPR038404">
    <property type="entry name" value="TRAP_DctP_sf"/>
</dbReference>
<evidence type="ECO:0000256" key="2">
    <source>
        <dbReference type="PIRSR" id="PIRSR039026-1"/>
    </source>
</evidence>
<dbReference type="PANTHER" id="PTHR33376">
    <property type="match status" value="1"/>
</dbReference>
<evidence type="ECO:0000256" key="1">
    <source>
        <dbReference type="ARBA" id="ARBA00022729"/>
    </source>
</evidence>
<dbReference type="SUPFAM" id="SSF53850">
    <property type="entry name" value="Periplasmic binding protein-like II"/>
    <property type="match status" value="1"/>
</dbReference>
<dbReference type="eggNOG" id="COG4663">
    <property type="taxonomic scope" value="Bacteria"/>
</dbReference>